<protein>
    <submittedName>
        <fullName evidence="3">Uncharacterized protein</fullName>
    </submittedName>
</protein>
<dbReference type="EMBL" id="CP049140">
    <property type="protein sequence ID" value="QIE87782.1"/>
    <property type="molecule type" value="Genomic_DNA"/>
</dbReference>
<dbReference type="RefSeq" id="WP_024767413.1">
    <property type="nucleotide sequence ID" value="NZ_CP049140.1"/>
</dbReference>
<name>A0A6G6IXX4_PSENT</name>
<dbReference type="KEGG" id="pnt:G5B91_16495"/>
<sequence>MSSCVEVINGSLQVVGELTDSCGGFALMTAQEARDIPTLAALFAVPDAETVARAFMAGCGLPLILWLTAWGFASVLHFWSSRGEQPTLEED</sequence>
<accession>A0A6G6IXX4</accession>
<evidence type="ECO:0000313" key="3">
    <source>
        <dbReference type="EMBL" id="QIE87793.1"/>
    </source>
</evidence>
<dbReference type="KEGG" id="pnt:G5B91_16605"/>
<reference evidence="3 5" key="1">
    <citation type="submission" date="2020-02" db="EMBL/GenBank/DDBJ databases">
        <title>Integrative conjugative elements (ICEs) and plasmids drive adaptation of Pseudomonas nitroreducens strain HBP1 to wastewater environment.</title>
        <authorList>
            <person name="Sentchilo V."/>
            <person name="Carraro N."/>
            <person name="Bertelli C."/>
            <person name="van der Meer J.R."/>
        </authorList>
    </citation>
    <scope>NUCLEOTIDE SEQUENCE [LARGE SCALE GENOMIC DNA]</scope>
    <source>
        <strain evidence="3 5">HBP1</strain>
    </source>
</reference>
<dbReference type="EMBL" id="CP049140">
    <property type="protein sequence ID" value="QIE87804.1"/>
    <property type="molecule type" value="Genomic_DNA"/>
</dbReference>
<gene>
    <name evidence="2" type="ORF">G5B91_16495</name>
    <name evidence="3" type="ORF">G5B91_16550</name>
    <name evidence="4" type="ORF">G5B91_16605</name>
</gene>
<evidence type="ECO:0000313" key="4">
    <source>
        <dbReference type="EMBL" id="QIE87804.1"/>
    </source>
</evidence>
<proteinExistence type="predicted"/>
<dbReference type="Proteomes" id="UP000501063">
    <property type="component" value="Chromosome"/>
</dbReference>
<evidence type="ECO:0000313" key="5">
    <source>
        <dbReference type="Proteomes" id="UP000501063"/>
    </source>
</evidence>
<keyword evidence="1" id="KW-0812">Transmembrane</keyword>
<evidence type="ECO:0000256" key="1">
    <source>
        <dbReference type="SAM" id="Phobius"/>
    </source>
</evidence>
<dbReference type="EMBL" id="CP049140">
    <property type="protein sequence ID" value="QIE87793.1"/>
    <property type="molecule type" value="Genomic_DNA"/>
</dbReference>
<keyword evidence="1" id="KW-1133">Transmembrane helix</keyword>
<keyword evidence="1" id="KW-0472">Membrane</keyword>
<organism evidence="3 5">
    <name type="scientific">Pseudomonas nitroreducens</name>
    <dbReference type="NCBI Taxonomy" id="46680"/>
    <lineage>
        <taxon>Bacteria</taxon>
        <taxon>Pseudomonadati</taxon>
        <taxon>Pseudomonadota</taxon>
        <taxon>Gammaproteobacteria</taxon>
        <taxon>Pseudomonadales</taxon>
        <taxon>Pseudomonadaceae</taxon>
        <taxon>Pseudomonas</taxon>
    </lineage>
</organism>
<feature type="transmembrane region" description="Helical" evidence="1">
    <location>
        <begin position="55"/>
        <end position="79"/>
    </location>
</feature>
<dbReference type="KEGG" id="pnt:G5B91_16550"/>
<dbReference type="AlphaFoldDB" id="A0A6G6IXX4"/>
<evidence type="ECO:0000313" key="2">
    <source>
        <dbReference type="EMBL" id="QIE87782.1"/>
    </source>
</evidence>